<accession>A0A379G0V1</accession>
<keyword evidence="1" id="KW-0812">Transmembrane</keyword>
<evidence type="ECO:0000313" key="2">
    <source>
        <dbReference type="EMBL" id="SUC34649.1"/>
    </source>
</evidence>
<feature type="transmembrane region" description="Helical" evidence="1">
    <location>
        <begin position="12"/>
        <end position="28"/>
    </location>
</feature>
<dbReference type="AlphaFoldDB" id="A0A379G0V1"/>
<organism evidence="2 3">
    <name type="scientific">Providencia rustigianii</name>
    <dbReference type="NCBI Taxonomy" id="158850"/>
    <lineage>
        <taxon>Bacteria</taxon>
        <taxon>Pseudomonadati</taxon>
        <taxon>Pseudomonadota</taxon>
        <taxon>Gammaproteobacteria</taxon>
        <taxon>Enterobacterales</taxon>
        <taxon>Morganellaceae</taxon>
        <taxon>Providencia</taxon>
    </lineage>
</organism>
<evidence type="ECO:0000256" key="1">
    <source>
        <dbReference type="SAM" id="Phobius"/>
    </source>
</evidence>
<evidence type="ECO:0008006" key="4">
    <source>
        <dbReference type="Google" id="ProtNLM"/>
    </source>
</evidence>
<dbReference type="RefSeq" id="WP_006815687.1">
    <property type="nucleotide sequence ID" value="NZ_AP018946.1"/>
</dbReference>
<name>A0A379G0V1_9GAMM</name>
<gene>
    <name evidence="2" type="ORF">NCTC12026_00997</name>
</gene>
<sequence length="217" mass="24190">MRLSTVAITKKIIYFIFCSLVFSGSMYSRTFQDRSLVDVIESPPTCEIITPDGGQYQFNQLHARQFDFIKKTDIPEIVKTWQVSCNVPTQLLVQFSDNRSDTSLIGNESYFGLGRVNNQGLLGNYQLILDQAKVDSQSAELGLIESSALSKNVQRISVLKNKRYGWLTNGQTLSSGRFFSVNIAVKPILNSLKETNGPIIEATELDGSVDIIFSFGI</sequence>
<protein>
    <recommendedName>
        <fullName evidence="4">DUF1120 domain-containing protein</fullName>
    </recommendedName>
</protein>
<dbReference type="EMBL" id="UGUA01000002">
    <property type="protein sequence ID" value="SUC34649.1"/>
    <property type="molecule type" value="Genomic_DNA"/>
</dbReference>
<keyword evidence="1" id="KW-0472">Membrane</keyword>
<keyword evidence="1" id="KW-1133">Transmembrane helix</keyword>
<dbReference type="OrthoDB" id="6464253at2"/>
<proteinExistence type="predicted"/>
<dbReference type="Proteomes" id="UP000255129">
    <property type="component" value="Unassembled WGS sequence"/>
</dbReference>
<reference evidence="2 3" key="1">
    <citation type="submission" date="2018-06" db="EMBL/GenBank/DDBJ databases">
        <authorList>
            <consortium name="Pathogen Informatics"/>
            <person name="Doyle S."/>
        </authorList>
    </citation>
    <scope>NUCLEOTIDE SEQUENCE [LARGE SCALE GENOMIC DNA]</scope>
    <source>
        <strain evidence="2 3">NCTC12026</strain>
    </source>
</reference>
<evidence type="ECO:0000313" key="3">
    <source>
        <dbReference type="Proteomes" id="UP000255129"/>
    </source>
</evidence>